<dbReference type="Pfam" id="PF03713">
    <property type="entry name" value="DUF305"/>
    <property type="match status" value="1"/>
</dbReference>
<evidence type="ECO:0000259" key="1">
    <source>
        <dbReference type="Pfam" id="PF03713"/>
    </source>
</evidence>
<sequence>MRGLTKRLWIGLIVWIALMDSVDAKMSPKEEAYFDYYRIALQMMKTKVEDVPNTGDVTLDFLYEMIPLHEASIAMCENIMRFSDHSEVKQIAKRIVHNELIELDKMKVLLEETKEHPHIELEKEEAYLEVYKDSFQQMVDKMERAKTKGDINQHFLEEMISLHEGAVEMEITILQFTNNRELRRIARTMLVGQKTQLIQMQRVMKMIE</sequence>
<dbReference type="Proteomes" id="UP000266016">
    <property type="component" value="Unassembled WGS sequence"/>
</dbReference>
<keyword evidence="3" id="KW-1185">Reference proteome</keyword>
<feature type="domain" description="DUF305" evidence="1">
    <location>
        <begin position="60"/>
        <end position="203"/>
    </location>
</feature>
<dbReference type="InterPro" id="IPR005183">
    <property type="entry name" value="DUF305_CopM-like"/>
</dbReference>
<dbReference type="InterPro" id="IPR012347">
    <property type="entry name" value="Ferritin-like"/>
</dbReference>
<proteinExistence type="predicted"/>
<reference evidence="2 3" key="1">
    <citation type="submission" date="2018-08" db="EMBL/GenBank/DDBJ databases">
        <title>Bacillus jemisoniae sp. nov., Bacillus chryseoplanitiae sp. nov., Bacillus resnikiae sp. nov., and Bacillus frankliniae sp. nov., isolated from Viking spacecraft and associated surfaces.</title>
        <authorList>
            <person name="Seuylemezian A."/>
            <person name="Vaishampayan P."/>
        </authorList>
    </citation>
    <scope>NUCLEOTIDE SEQUENCE [LARGE SCALE GENOMIC DNA]</scope>
    <source>
        <strain evidence="2 3">MA001</strain>
    </source>
</reference>
<dbReference type="EMBL" id="QWVS01000024">
    <property type="protein sequence ID" value="RID84533.1"/>
    <property type="molecule type" value="Genomic_DNA"/>
</dbReference>
<name>A0A398BA28_9BACI</name>
<evidence type="ECO:0000313" key="3">
    <source>
        <dbReference type="Proteomes" id="UP000266016"/>
    </source>
</evidence>
<comment type="caution">
    <text evidence="2">The sequence shown here is derived from an EMBL/GenBank/DDBJ whole genome shotgun (WGS) entry which is preliminary data.</text>
</comment>
<accession>A0A398BA28</accession>
<dbReference type="PANTHER" id="PTHR36933:SF1">
    <property type="entry name" value="SLL0788 PROTEIN"/>
    <property type="match status" value="1"/>
</dbReference>
<organism evidence="2 3">
    <name type="scientific">Peribacillus asahii</name>
    <dbReference type="NCBI Taxonomy" id="228899"/>
    <lineage>
        <taxon>Bacteria</taxon>
        <taxon>Bacillati</taxon>
        <taxon>Bacillota</taxon>
        <taxon>Bacilli</taxon>
        <taxon>Bacillales</taxon>
        <taxon>Bacillaceae</taxon>
        <taxon>Peribacillus</taxon>
    </lineage>
</organism>
<dbReference type="PANTHER" id="PTHR36933">
    <property type="entry name" value="SLL0788 PROTEIN"/>
    <property type="match status" value="1"/>
</dbReference>
<dbReference type="AlphaFoldDB" id="A0A398BA28"/>
<evidence type="ECO:0000313" key="2">
    <source>
        <dbReference type="EMBL" id="RID84533.1"/>
    </source>
</evidence>
<dbReference type="Gene3D" id="1.20.1260.10">
    <property type="match status" value="1"/>
</dbReference>
<gene>
    <name evidence="2" type="ORF">D1953_13500</name>
</gene>
<dbReference type="RefSeq" id="WP_119117725.1">
    <property type="nucleotide sequence ID" value="NZ_QWVS01000024.1"/>
</dbReference>
<protein>
    <submittedName>
        <fullName evidence="2">DUF305 domain-containing protein</fullName>
    </submittedName>
</protein>